<dbReference type="OrthoDB" id="1827566at2"/>
<dbReference type="Proteomes" id="UP000245720">
    <property type="component" value="Unassembled WGS sequence"/>
</dbReference>
<sequence>MEKFVIDPIISEQFKYYQNMCSLLAEFKDSTFAPPAALEKINEWEEENDTVLPHQYKSWLMLTAESSILDQFIDFSWPEIGTLKEENDIIIIASVIGDGETVFISRSDGKIMSIFEGETKEYNDFDDFLTIKSLYIESMAEEFIGEDWGDIYDEMFED</sequence>
<comment type="caution">
    <text evidence="2">The sequence shown here is derived from an EMBL/GenBank/DDBJ whole genome shotgun (WGS) entry which is preliminary data.</text>
</comment>
<dbReference type="InterPro" id="IPR018958">
    <property type="entry name" value="Knr4/Smi1-like_dom"/>
</dbReference>
<organism evidence="2 3">
    <name type="scientific">Ruminococcus flavefaciens</name>
    <dbReference type="NCBI Taxonomy" id="1265"/>
    <lineage>
        <taxon>Bacteria</taxon>
        <taxon>Bacillati</taxon>
        <taxon>Bacillota</taxon>
        <taxon>Clostridia</taxon>
        <taxon>Eubacteriales</taxon>
        <taxon>Oscillospiraceae</taxon>
        <taxon>Ruminococcus</taxon>
    </lineage>
</organism>
<accession>A0A315Y163</accession>
<gene>
    <name evidence="2" type="ORF">IE37_00958</name>
</gene>
<reference evidence="2 3" key="1">
    <citation type="submission" date="2018-05" db="EMBL/GenBank/DDBJ databases">
        <title>The Hungate 1000. A catalogue of reference genomes from the rumen microbiome.</title>
        <authorList>
            <person name="Kelly W."/>
        </authorList>
    </citation>
    <scope>NUCLEOTIDE SEQUENCE [LARGE SCALE GENOMIC DNA]</scope>
    <source>
        <strain evidence="2 3">SAb67</strain>
    </source>
</reference>
<dbReference type="RefSeq" id="WP_109725811.1">
    <property type="nucleotide sequence ID" value="NZ_QGDI01000003.1"/>
</dbReference>
<dbReference type="AlphaFoldDB" id="A0A315Y163"/>
<dbReference type="EMBL" id="QGDI01000003">
    <property type="protein sequence ID" value="PWJ14026.1"/>
    <property type="molecule type" value="Genomic_DNA"/>
</dbReference>
<name>A0A315Y163_RUMFL</name>
<dbReference type="SUPFAM" id="SSF160631">
    <property type="entry name" value="SMI1/KNR4-like"/>
    <property type="match status" value="1"/>
</dbReference>
<protein>
    <recommendedName>
        <fullName evidence="1">Knr4/Smi1-like domain-containing protein</fullName>
    </recommendedName>
</protein>
<evidence type="ECO:0000259" key="1">
    <source>
        <dbReference type="SMART" id="SM00860"/>
    </source>
</evidence>
<dbReference type="InterPro" id="IPR037883">
    <property type="entry name" value="Knr4/Smi1-like_sf"/>
</dbReference>
<proteinExistence type="predicted"/>
<feature type="domain" description="Knr4/Smi1-like" evidence="1">
    <location>
        <begin position="35"/>
        <end position="131"/>
    </location>
</feature>
<dbReference type="SMART" id="SM00860">
    <property type="entry name" value="SMI1_KNR4"/>
    <property type="match status" value="1"/>
</dbReference>
<evidence type="ECO:0000313" key="2">
    <source>
        <dbReference type="EMBL" id="PWJ14026.1"/>
    </source>
</evidence>
<evidence type="ECO:0000313" key="3">
    <source>
        <dbReference type="Proteomes" id="UP000245720"/>
    </source>
</evidence>